<gene>
    <name evidence="1" type="primary">LgM4147LRVhigh.33.01990.00350</name>
    <name evidence="1" type="ORF">BN36_3361120</name>
</gene>
<evidence type="ECO:0000313" key="1">
    <source>
        <dbReference type="EMBL" id="CCM18625.1"/>
    </source>
</evidence>
<dbReference type="AlphaFoldDB" id="A0A1E1J4V6"/>
<accession>A0A1E1J4V6</accession>
<proteinExistence type="predicted"/>
<reference evidence="1" key="1">
    <citation type="submission" date="2012-08" db="EMBL/GenBank/DDBJ databases">
        <title>Comparative genomics of metastatic and non-metastatic Leishmania guyanensis provides insights into polygenic factors involved in Leishmania RNA virus infection.</title>
        <authorList>
            <person name="Smith D."/>
            <person name="Hertz-Fowler C."/>
            <person name="Martin R."/>
            <person name="Dickens N."/>
            <person name="Fasel N."/>
            <person name="Falquet L."/>
            <person name="Beverley S."/>
            <person name="Zangger H."/>
            <person name="Calderon-Copete S."/>
            <person name="Mottram J."/>
            <person name="Xenarios I."/>
        </authorList>
    </citation>
    <scope>NUCLEOTIDE SEQUENCE</scope>
    <source>
        <strain evidence="1">MHOM/BR/75/M4147/SSU:IR2SAT-LUC</strain>
    </source>
</reference>
<protein>
    <submittedName>
        <fullName evidence="1">Uncharacterized protein</fullName>
    </submittedName>
</protein>
<dbReference type="EMBL" id="CALQ01001610">
    <property type="protein sequence ID" value="CCM18625.1"/>
    <property type="molecule type" value="Genomic_DNA"/>
</dbReference>
<sequence length="204" mass="22143">MQGKPLAVQLGDTHGVVVYHAKTLAPEKLCAAFAKYGKTSVLHGFVLTDGNYATVVFFAEPLTCATCYASLSRLAQGPENIGIVDVGWIHENGVDAFAKRPYVRHKYAPAVSTVDAGVSESNGYLVVYWKGVAEADRCEIAQMAHSSAIEVFEDSKEGGRLFLRFRSEDAADAFHSEVLLKFTAMRRSLSYADATDFLLAKGVV</sequence>
<organism evidence="1">
    <name type="scientific">Leishmania guyanensis</name>
    <dbReference type="NCBI Taxonomy" id="5670"/>
    <lineage>
        <taxon>Eukaryota</taxon>
        <taxon>Discoba</taxon>
        <taxon>Euglenozoa</taxon>
        <taxon>Kinetoplastea</taxon>
        <taxon>Metakinetoplastina</taxon>
        <taxon>Trypanosomatida</taxon>
        <taxon>Trypanosomatidae</taxon>
        <taxon>Leishmaniinae</taxon>
        <taxon>Leishmania</taxon>
        <taxon>Leishmania guyanensis species complex</taxon>
    </lineage>
</organism>
<name>A0A1E1J4V6_LEIGU</name>